<gene>
    <name evidence="1" type="ORF">GCM10009107_38690</name>
</gene>
<evidence type="ECO:0008006" key="3">
    <source>
        <dbReference type="Google" id="ProtNLM"/>
    </source>
</evidence>
<accession>A0ABN1K8F9</accession>
<protein>
    <recommendedName>
        <fullName evidence="3">Transcriptional regulator</fullName>
    </recommendedName>
</protein>
<evidence type="ECO:0000313" key="1">
    <source>
        <dbReference type="EMBL" id="GAA0758300.1"/>
    </source>
</evidence>
<evidence type="ECO:0000313" key="2">
    <source>
        <dbReference type="Proteomes" id="UP001500279"/>
    </source>
</evidence>
<dbReference type="EMBL" id="BAAAEW010000025">
    <property type="protein sequence ID" value="GAA0758300.1"/>
    <property type="molecule type" value="Genomic_DNA"/>
</dbReference>
<sequence>MLEADSRSMQYSPPTPADLRRLKEELGMTGVEMAELFGLAGGQQWRKYTGGQAPRGMGLHMLFFAAARLALTPEELERVASRMHAAGAEIKLGAAPGAQAEPAAPDTPPTLAAQLAMLACTAD</sequence>
<organism evidence="1 2">
    <name type="scientific">Ideonella azotifigens</name>
    <dbReference type="NCBI Taxonomy" id="513160"/>
    <lineage>
        <taxon>Bacteria</taxon>
        <taxon>Pseudomonadati</taxon>
        <taxon>Pseudomonadota</taxon>
        <taxon>Betaproteobacteria</taxon>
        <taxon>Burkholderiales</taxon>
        <taxon>Sphaerotilaceae</taxon>
        <taxon>Ideonella</taxon>
    </lineage>
</organism>
<comment type="caution">
    <text evidence="1">The sequence shown here is derived from an EMBL/GenBank/DDBJ whole genome shotgun (WGS) entry which is preliminary data.</text>
</comment>
<keyword evidence="2" id="KW-1185">Reference proteome</keyword>
<dbReference type="Proteomes" id="UP001500279">
    <property type="component" value="Unassembled WGS sequence"/>
</dbReference>
<name>A0ABN1K8F9_9BURK</name>
<proteinExistence type="predicted"/>
<reference evidence="1 2" key="1">
    <citation type="journal article" date="2019" name="Int. J. Syst. Evol. Microbiol.">
        <title>The Global Catalogue of Microorganisms (GCM) 10K type strain sequencing project: providing services to taxonomists for standard genome sequencing and annotation.</title>
        <authorList>
            <consortium name="The Broad Institute Genomics Platform"/>
            <consortium name="The Broad Institute Genome Sequencing Center for Infectious Disease"/>
            <person name="Wu L."/>
            <person name="Ma J."/>
        </authorList>
    </citation>
    <scope>NUCLEOTIDE SEQUENCE [LARGE SCALE GENOMIC DNA]</scope>
    <source>
        <strain evidence="1 2">JCM 15503</strain>
    </source>
</reference>